<sequence>MTRARINLTHSRNSATTGTNHAHFGRQSRRDLTRSLWACRMDHMRGDHSMGSPTRAACVCTLGSPRTPGHAPDEFPGRHQSAVTQFSGVTRALGTAAAARGGGMVPASAEHIDEVFTALAATARLELLEVRPEPSRSGGTTAPRTVRHRVIVAPRTASGTAAPAGRDTETRTAELLPVRIAVGDREALAVAVRLTEDTGFLLADHRSGAAAEVAARFLDDWWPRARPCAPDTAAAANRAIAESPTEAAVIAGLAQGLTDESVARRVGVTPRTVRRHVAAVSARFGVSSRLQLGILIGRTAGSAATAPAGCPEPAPGCG</sequence>
<evidence type="ECO:0000313" key="4">
    <source>
        <dbReference type="Proteomes" id="UP000230407"/>
    </source>
</evidence>
<dbReference type="GO" id="GO:0003677">
    <property type="term" value="F:DNA binding"/>
    <property type="evidence" value="ECO:0007669"/>
    <property type="project" value="InterPro"/>
</dbReference>
<comment type="caution">
    <text evidence="3">The sequence shown here is derived from an EMBL/GenBank/DDBJ whole genome shotgun (WGS) entry which is preliminary data.</text>
</comment>
<dbReference type="EMBL" id="PGGW01000005">
    <property type="protein sequence ID" value="PJF02051.1"/>
    <property type="molecule type" value="Genomic_DNA"/>
</dbReference>
<organism evidence="3 4">
    <name type="scientific">Streptomyces carminius</name>
    <dbReference type="NCBI Taxonomy" id="2665496"/>
    <lineage>
        <taxon>Bacteria</taxon>
        <taxon>Bacillati</taxon>
        <taxon>Actinomycetota</taxon>
        <taxon>Actinomycetes</taxon>
        <taxon>Kitasatosporales</taxon>
        <taxon>Streptomycetaceae</taxon>
        <taxon>Streptomyces</taxon>
    </lineage>
</organism>
<dbReference type="SUPFAM" id="SSF46894">
    <property type="entry name" value="C-terminal effector domain of the bipartite response regulators"/>
    <property type="match status" value="1"/>
</dbReference>
<dbReference type="Gene3D" id="1.10.10.10">
    <property type="entry name" value="Winged helix-like DNA-binding domain superfamily/Winged helix DNA-binding domain"/>
    <property type="match status" value="1"/>
</dbReference>
<evidence type="ECO:0000256" key="1">
    <source>
        <dbReference type="SAM" id="MobiDB-lite"/>
    </source>
</evidence>
<feature type="domain" description="HTH luxR-type" evidence="2">
    <location>
        <begin position="235"/>
        <end position="300"/>
    </location>
</feature>
<evidence type="ECO:0000313" key="3">
    <source>
        <dbReference type="EMBL" id="PJF02051.1"/>
    </source>
</evidence>
<accession>A0A2M8MCX4</accession>
<evidence type="ECO:0000259" key="2">
    <source>
        <dbReference type="PROSITE" id="PS50043"/>
    </source>
</evidence>
<feature type="compositionally biased region" description="Polar residues" evidence="1">
    <location>
        <begin position="8"/>
        <end position="20"/>
    </location>
</feature>
<feature type="region of interest" description="Disordered" evidence="1">
    <location>
        <begin position="1"/>
        <end position="27"/>
    </location>
</feature>
<gene>
    <name evidence="3" type="ORF">CUT44_00355</name>
</gene>
<protein>
    <recommendedName>
        <fullName evidence="2">HTH luxR-type domain-containing protein</fullName>
    </recommendedName>
</protein>
<dbReference type="InterPro" id="IPR000792">
    <property type="entry name" value="Tscrpt_reg_LuxR_C"/>
</dbReference>
<dbReference type="Pfam" id="PF00196">
    <property type="entry name" value="GerE"/>
    <property type="match status" value="1"/>
</dbReference>
<dbReference type="PROSITE" id="PS50043">
    <property type="entry name" value="HTH_LUXR_2"/>
    <property type="match status" value="1"/>
</dbReference>
<proteinExistence type="predicted"/>
<keyword evidence="4" id="KW-1185">Reference proteome</keyword>
<dbReference type="GO" id="GO:0006355">
    <property type="term" value="P:regulation of DNA-templated transcription"/>
    <property type="evidence" value="ECO:0007669"/>
    <property type="project" value="InterPro"/>
</dbReference>
<dbReference type="Proteomes" id="UP000230407">
    <property type="component" value="Unassembled WGS sequence"/>
</dbReference>
<name>A0A2M8MCX4_9ACTN</name>
<dbReference type="InterPro" id="IPR036388">
    <property type="entry name" value="WH-like_DNA-bd_sf"/>
</dbReference>
<dbReference type="InterPro" id="IPR016032">
    <property type="entry name" value="Sig_transdc_resp-reg_C-effctor"/>
</dbReference>
<dbReference type="SMART" id="SM00421">
    <property type="entry name" value="HTH_LUXR"/>
    <property type="match status" value="1"/>
</dbReference>
<dbReference type="AlphaFoldDB" id="A0A2M8MCX4"/>
<reference evidence="3 4" key="1">
    <citation type="submission" date="2017-11" db="EMBL/GenBank/DDBJ databases">
        <title>Streptomyces carmine sp. nov., a novel actinomycete isolated from Sophora alopecuroides in Xinjiang, China.</title>
        <authorList>
            <person name="Wang Y."/>
            <person name="Luo X."/>
            <person name="Wan C."/>
            <person name="Zhang L."/>
        </authorList>
    </citation>
    <scope>NUCLEOTIDE SEQUENCE [LARGE SCALE GENOMIC DNA]</scope>
    <source>
        <strain evidence="3 4">TRM SA0054</strain>
    </source>
</reference>